<keyword evidence="3 5" id="KW-1133">Transmembrane helix</keyword>
<feature type="transmembrane region" description="Helical" evidence="5">
    <location>
        <begin position="129"/>
        <end position="149"/>
    </location>
</feature>
<reference evidence="7 8" key="1">
    <citation type="submission" date="2024-04" db="EMBL/GenBank/DDBJ databases">
        <title>WGS of bacteria from Torrens River.</title>
        <authorList>
            <person name="Wyrsch E.R."/>
            <person name="Drigo B."/>
        </authorList>
    </citation>
    <scope>NUCLEOTIDE SEQUENCE [LARGE SCALE GENOMIC DNA]</scope>
    <source>
        <strain evidence="7 8">TWI391</strain>
    </source>
</reference>
<feature type="transmembrane region" description="Helical" evidence="5">
    <location>
        <begin position="88"/>
        <end position="109"/>
    </location>
</feature>
<evidence type="ECO:0000313" key="7">
    <source>
        <dbReference type="EMBL" id="MEN5379923.1"/>
    </source>
</evidence>
<evidence type="ECO:0000256" key="4">
    <source>
        <dbReference type="ARBA" id="ARBA00023136"/>
    </source>
</evidence>
<evidence type="ECO:0000256" key="2">
    <source>
        <dbReference type="ARBA" id="ARBA00022692"/>
    </source>
</evidence>
<gene>
    <name evidence="7" type="ORF">ABE541_21835</name>
</gene>
<dbReference type="EMBL" id="JBDJNQ010000012">
    <property type="protein sequence ID" value="MEN5379923.1"/>
    <property type="molecule type" value="Genomic_DNA"/>
</dbReference>
<keyword evidence="8" id="KW-1185">Reference proteome</keyword>
<feature type="transmembrane region" description="Helical" evidence="5">
    <location>
        <begin position="161"/>
        <end position="182"/>
    </location>
</feature>
<dbReference type="NCBIfam" id="NF045576">
    <property type="entry name" value="BT_3928_fam"/>
    <property type="match status" value="1"/>
</dbReference>
<proteinExistence type="predicted"/>
<evidence type="ECO:0000256" key="5">
    <source>
        <dbReference type="SAM" id="Phobius"/>
    </source>
</evidence>
<dbReference type="Proteomes" id="UP001409291">
    <property type="component" value="Unassembled WGS sequence"/>
</dbReference>
<comment type="subcellular location">
    <subcellularLocation>
        <location evidence="1">Membrane</location>
        <topology evidence="1">Multi-pass membrane protein</topology>
    </subcellularLocation>
</comment>
<evidence type="ECO:0000256" key="1">
    <source>
        <dbReference type="ARBA" id="ARBA00004141"/>
    </source>
</evidence>
<evidence type="ECO:0000259" key="6">
    <source>
        <dbReference type="Pfam" id="PF07291"/>
    </source>
</evidence>
<feature type="transmembrane region" description="Helical" evidence="5">
    <location>
        <begin position="60"/>
        <end position="81"/>
    </location>
</feature>
<comment type="caution">
    <text evidence="7">The sequence shown here is derived from an EMBL/GenBank/DDBJ whole genome shotgun (WGS) entry which is preliminary data.</text>
</comment>
<name>A0ABV0C134_9SPHI</name>
<protein>
    <submittedName>
        <fullName evidence="7">BT_3928 family protein</fullName>
    </submittedName>
</protein>
<accession>A0ABV0C134</accession>
<dbReference type="Pfam" id="PF07291">
    <property type="entry name" value="MauE"/>
    <property type="match status" value="1"/>
</dbReference>
<keyword evidence="2 5" id="KW-0812">Transmembrane</keyword>
<organism evidence="7 8">
    <name type="scientific">Sphingobacterium kitahiroshimense</name>
    <dbReference type="NCBI Taxonomy" id="470446"/>
    <lineage>
        <taxon>Bacteria</taxon>
        <taxon>Pseudomonadati</taxon>
        <taxon>Bacteroidota</taxon>
        <taxon>Sphingobacteriia</taxon>
        <taxon>Sphingobacteriales</taxon>
        <taxon>Sphingobacteriaceae</taxon>
        <taxon>Sphingobacterium</taxon>
    </lineage>
</organism>
<evidence type="ECO:0000256" key="3">
    <source>
        <dbReference type="ARBA" id="ARBA00022989"/>
    </source>
</evidence>
<dbReference type="InterPro" id="IPR009908">
    <property type="entry name" value="Methylamine_util_MauE"/>
</dbReference>
<evidence type="ECO:0000313" key="8">
    <source>
        <dbReference type="Proteomes" id="UP001409291"/>
    </source>
</evidence>
<keyword evidence="4 5" id="KW-0472">Membrane</keyword>
<sequence>MSAVINNKSQKTNYLLCFARIFTGLLFIFSGFIKANDPTGFGYKLEEYFHVFHTDFLNDYATAIAIVVCALEIILGIWLLLGFYKKLVAWGLLLLIIFFTFLTFYSAFFEVVTSCGCFGDAIPLTPWQSFGKDLVLLALILIIFVYRNQITPLIKDPTNRGLVATFTAVLSFGIGIYTFMYLPFIDFLPYKIGNNIPSLMVLPEGKEGDVYEQIYSMKNVKTGETKTITDKIYMSEKVWEDTNWEIVGEPQSKLVKKGYQIPITDLLITDAEGNDHTQEIINNPYYNLIIVAKDLSKANVEALDKINKIATKLTEDYNLRIVLLTASSSEDSDYLSDKLHLISEIFYADLIPLKSMIRANPGVLLLKSGTVIDKWHYNAIPDAKDIEERYLSLDK</sequence>
<feature type="transmembrane region" description="Helical" evidence="5">
    <location>
        <begin position="12"/>
        <end position="33"/>
    </location>
</feature>
<feature type="domain" description="Methylamine utilisation protein MauE" evidence="6">
    <location>
        <begin position="13"/>
        <end position="144"/>
    </location>
</feature>